<keyword evidence="4" id="KW-0472">Membrane</keyword>
<dbReference type="Pfam" id="PF12734">
    <property type="entry name" value="CYSTM"/>
    <property type="match status" value="1"/>
</dbReference>
<evidence type="ECO:0000313" key="7">
    <source>
        <dbReference type="Ensembl" id="ENSENLP00000018239.1"/>
    </source>
</evidence>
<dbReference type="PANTHER" id="PTHR47564:SF1">
    <property type="entry name" value="CYSTEINE-RICH AND TRANSMEMBRANE DOMAIN-CONTAINING PROTEIN 1"/>
    <property type="match status" value="1"/>
</dbReference>
<dbReference type="GO" id="GO:0070062">
    <property type="term" value="C:extracellular exosome"/>
    <property type="evidence" value="ECO:0007669"/>
    <property type="project" value="TreeGrafter"/>
</dbReference>
<keyword evidence="8" id="KW-1185">Reference proteome</keyword>
<feature type="compositionally biased region" description="Pro residues" evidence="5">
    <location>
        <begin position="1"/>
        <end position="11"/>
    </location>
</feature>
<protein>
    <recommendedName>
        <fullName evidence="3">Cysteine-rich and transmembrane domain-containing protein 1</fullName>
    </recommendedName>
</protein>
<sequence>MNFEQPPPYPGGGPTAPGYPAQGPPPQGYPPQGYPQQGYPVNMEQPNPAAYPNYPAGPMGPGGPYPGQGQPPYQGYPGQPQFGWQGGPPPGPMYGEAPKNTVYVVEDRRRDDTGDTCLTACWTALCCCCLWDMLT</sequence>
<comment type="similarity">
    <text evidence="2">Belongs to the CYSTM1 family.</text>
</comment>
<feature type="compositionally biased region" description="Low complexity" evidence="5">
    <location>
        <begin position="34"/>
        <end position="57"/>
    </location>
</feature>
<dbReference type="Proteomes" id="UP000472264">
    <property type="component" value="Chromosome 10"/>
</dbReference>
<dbReference type="OMA" id="ETCLTAC"/>
<reference evidence="7" key="3">
    <citation type="submission" date="2025-09" db="UniProtKB">
        <authorList>
            <consortium name="Ensembl"/>
        </authorList>
    </citation>
    <scope>IDENTIFICATION</scope>
</reference>
<dbReference type="AlphaFoldDB" id="A0A665UGB6"/>
<reference evidence="7" key="1">
    <citation type="submission" date="2021-04" db="EMBL/GenBank/DDBJ databases">
        <authorList>
            <consortium name="Wellcome Sanger Institute Data Sharing"/>
        </authorList>
    </citation>
    <scope>NUCLEOTIDE SEQUENCE [LARGE SCALE GENOMIC DNA]</scope>
</reference>
<evidence type="ECO:0000256" key="1">
    <source>
        <dbReference type="ARBA" id="ARBA00004370"/>
    </source>
</evidence>
<dbReference type="PANTHER" id="PTHR47564">
    <property type="entry name" value="CYSTEINE-RICH AND TRANSMEMBRANE DOMAIN-CONTAINING PROTEIN 1"/>
    <property type="match status" value="1"/>
</dbReference>
<feature type="region of interest" description="Disordered" evidence="5">
    <location>
        <begin position="1"/>
        <end position="98"/>
    </location>
</feature>
<feature type="domain" description="Cysteine-rich transmembrane" evidence="6">
    <location>
        <begin position="102"/>
        <end position="134"/>
    </location>
</feature>
<dbReference type="GO" id="GO:0016020">
    <property type="term" value="C:membrane"/>
    <property type="evidence" value="ECO:0007669"/>
    <property type="project" value="UniProtKB-SubCell"/>
</dbReference>
<dbReference type="Ensembl" id="ENSENLT00000018932.1">
    <property type="protein sequence ID" value="ENSENLP00000018239.1"/>
    <property type="gene ID" value="ENSENLG00000008395.1"/>
</dbReference>
<evidence type="ECO:0000259" key="6">
    <source>
        <dbReference type="Pfam" id="PF12734"/>
    </source>
</evidence>
<name>A0A665UGB6_ECHNA</name>
<gene>
    <name evidence="7" type="primary">zgc:165573</name>
</gene>
<evidence type="ECO:0000256" key="3">
    <source>
        <dbReference type="ARBA" id="ARBA00013590"/>
    </source>
</evidence>
<comment type="subcellular location">
    <subcellularLocation>
        <location evidence="1">Membrane</location>
    </subcellularLocation>
</comment>
<feature type="compositionally biased region" description="Pro residues" evidence="5">
    <location>
        <begin position="22"/>
        <end position="33"/>
    </location>
</feature>
<reference evidence="7" key="2">
    <citation type="submission" date="2025-08" db="UniProtKB">
        <authorList>
            <consortium name="Ensembl"/>
        </authorList>
    </citation>
    <scope>IDENTIFICATION</scope>
</reference>
<accession>A0A665UGB6</accession>
<proteinExistence type="inferred from homology"/>
<evidence type="ECO:0000256" key="4">
    <source>
        <dbReference type="ARBA" id="ARBA00023136"/>
    </source>
</evidence>
<dbReference type="FunCoup" id="A0A665UGB6">
    <property type="interactions" value="63"/>
</dbReference>
<evidence type="ECO:0000313" key="8">
    <source>
        <dbReference type="Proteomes" id="UP000472264"/>
    </source>
</evidence>
<evidence type="ECO:0000256" key="5">
    <source>
        <dbReference type="SAM" id="MobiDB-lite"/>
    </source>
</evidence>
<dbReference type="InterPro" id="IPR028144">
    <property type="entry name" value="CYSTM_dom"/>
</dbReference>
<evidence type="ECO:0000256" key="2">
    <source>
        <dbReference type="ARBA" id="ARBA00009444"/>
    </source>
</evidence>
<dbReference type="InterPro" id="IPR043240">
    <property type="entry name" value="CYSTM1-like"/>
</dbReference>
<dbReference type="InParanoid" id="A0A665UGB6"/>
<organism evidence="7 8">
    <name type="scientific">Echeneis naucrates</name>
    <name type="common">Live sharksucker</name>
    <dbReference type="NCBI Taxonomy" id="173247"/>
    <lineage>
        <taxon>Eukaryota</taxon>
        <taxon>Metazoa</taxon>
        <taxon>Chordata</taxon>
        <taxon>Craniata</taxon>
        <taxon>Vertebrata</taxon>
        <taxon>Euteleostomi</taxon>
        <taxon>Actinopterygii</taxon>
        <taxon>Neopterygii</taxon>
        <taxon>Teleostei</taxon>
        <taxon>Neoteleostei</taxon>
        <taxon>Acanthomorphata</taxon>
        <taxon>Carangaria</taxon>
        <taxon>Carangiformes</taxon>
        <taxon>Echeneidae</taxon>
        <taxon>Echeneis</taxon>
    </lineage>
</organism>
<feature type="compositionally biased region" description="Low complexity" evidence="5">
    <location>
        <begin position="67"/>
        <end position="83"/>
    </location>
</feature>